<dbReference type="EMBL" id="CP073910">
    <property type="protein sequence ID" value="QUT05271.1"/>
    <property type="molecule type" value="Genomic_DNA"/>
</dbReference>
<dbReference type="InterPro" id="IPR027417">
    <property type="entry name" value="P-loop_NTPase"/>
</dbReference>
<dbReference type="PANTHER" id="PTHR13696">
    <property type="entry name" value="P-LOOP CONTAINING NUCLEOSIDE TRIPHOSPHATE HYDROLASE"/>
    <property type="match status" value="1"/>
</dbReference>
<organism evidence="2 3">
    <name type="scientific">Sphingobium phenoxybenzoativorans</name>
    <dbReference type="NCBI Taxonomy" id="1592790"/>
    <lineage>
        <taxon>Bacteria</taxon>
        <taxon>Pseudomonadati</taxon>
        <taxon>Pseudomonadota</taxon>
        <taxon>Alphaproteobacteria</taxon>
        <taxon>Sphingomonadales</taxon>
        <taxon>Sphingomonadaceae</taxon>
        <taxon>Sphingobium</taxon>
    </lineage>
</organism>
<dbReference type="Pfam" id="PF13614">
    <property type="entry name" value="AAA_31"/>
    <property type="match status" value="1"/>
</dbReference>
<dbReference type="PANTHER" id="PTHR13696:SF99">
    <property type="entry name" value="COBYRINIC ACID AC-DIAMIDE SYNTHASE"/>
    <property type="match status" value="1"/>
</dbReference>
<protein>
    <submittedName>
        <fullName evidence="2">ParA family protein</fullName>
    </submittedName>
</protein>
<keyword evidence="3" id="KW-1185">Reference proteome</keyword>
<dbReference type="AlphaFoldDB" id="A0A975K5P9"/>
<dbReference type="SUPFAM" id="SSF52540">
    <property type="entry name" value="P-loop containing nucleoside triphosphate hydrolases"/>
    <property type="match status" value="1"/>
</dbReference>
<dbReference type="Proteomes" id="UP000681425">
    <property type="component" value="Chromosome"/>
</dbReference>
<dbReference type="Gene3D" id="3.40.50.300">
    <property type="entry name" value="P-loop containing nucleotide triphosphate hydrolases"/>
    <property type="match status" value="1"/>
</dbReference>
<evidence type="ECO:0000313" key="2">
    <source>
        <dbReference type="EMBL" id="QUT05271.1"/>
    </source>
</evidence>
<dbReference type="InterPro" id="IPR050678">
    <property type="entry name" value="DNA_Partitioning_ATPase"/>
</dbReference>
<sequence length="249" mass="27239">MSKDVDLATIAVYSLKGGVGKTTFAINLSWASAVISKRRTLLWDLDPQAAATWLLSADRSGRDAAQAIFSKDVDVRSLIRPSTVPGIDLIAADTSLRGLDRLLFDLGKKKRLAKLIETLGKEYDRIILDCPPGLTETSEQVLRAADLVIVPVIPAPLSQRALGEVARYLVQRGGRHAPILPVFSMVDRRRGLHRAALEEQPSWPVMPMASAVEQMTVKHKPLGEFAPTSPAAREFATLWTGIERRLAKG</sequence>
<gene>
    <name evidence="2" type="ORF">KFK14_20095</name>
</gene>
<accession>A0A975K5P9</accession>
<evidence type="ECO:0000259" key="1">
    <source>
        <dbReference type="Pfam" id="PF13614"/>
    </source>
</evidence>
<name>A0A975K5P9_9SPHN</name>
<dbReference type="InterPro" id="IPR025669">
    <property type="entry name" value="AAA_dom"/>
</dbReference>
<proteinExistence type="predicted"/>
<reference evidence="2" key="1">
    <citation type="submission" date="2021-04" db="EMBL/GenBank/DDBJ databases">
        <title>Isolation of p-tert-butylphenol degrading bacteria Sphingobium phenoxybenzoativorans Tas13 from active sludge.</title>
        <authorList>
            <person name="Li Y."/>
        </authorList>
    </citation>
    <scope>NUCLEOTIDE SEQUENCE</scope>
    <source>
        <strain evidence="2">Tas13</strain>
    </source>
</reference>
<dbReference type="RefSeq" id="WP_212608944.1">
    <property type="nucleotide sequence ID" value="NZ_CP073910.1"/>
</dbReference>
<feature type="domain" description="AAA" evidence="1">
    <location>
        <begin position="9"/>
        <end position="165"/>
    </location>
</feature>
<dbReference type="CDD" id="cd02042">
    <property type="entry name" value="ParAB_family"/>
    <property type="match status" value="1"/>
</dbReference>
<dbReference type="KEGG" id="spph:KFK14_20095"/>
<evidence type="ECO:0000313" key="3">
    <source>
        <dbReference type="Proteomes" id="UP000681425"/>
    </source>
</evidence>